<feature type="compositionally biased region" description="Polar residues" evidence="1">
    <location>
        <begin position="558"/>
        <end position="568"/>
    </location>
</feature>
<dbReference type="Pfam" id="PF00498">
    <property type="entry name" value="FHA"/>
    <property type="match status" value="1"/>
</dbReference>
<protein>
    <recommendedName>
        <fullName evidence="2">FHA domain-containing protein</fullName>
    </recommendedName>
</protein>
<organism evidence="3 4">
    <name type="scientific">Trichoderma harzianum</name>
    <name type="common">Hypocrea lixii</name>
    <dbReference type="NCBI Taxonomy" id="5544"/>
    <lineage>
        <taxon>Eukaryota</taxon>
        <taxon>Fungi</taxon>
        <taxon>Dikarya</taxon>
        <taxon>Ascomycota</taxon>
        <taxon>Pezizomycotina</taxon>
        <taxon>Sordariomycetes</taxon>
        <taxon>Hypocreomycetidae</taxon>
        <taxon>Hypocreales</taxon>
        <taxon>Hypocreaceae</taxon>
        <taxon>Trichoderma</taxon>
    </lineage>
</organism>
<dbReference type="InterPro" id="IPR000253">
    <property type="entry name" value="FHA_dom"/>
</dbReference>
<dbReference type="EMBL" id="MTYI01000023">
    <property type="protein sequence ID" value="PNP58003.1"/>
    <property type="molecule type" value="Genomic_DNA"/>
</dbReference>
<dbReference type="Gene3D" id="2.60.200.20">
    <property type="match status" value="1"/>
</dbReference>
<dbReference type="PANTHER" id="PTHR15715">
    <property type="entry name" value="CENTROSOMAL PROTEIN OF 170 KDA"/>
    <property type="match status" value="1"/>
</dbReference>
<evidence type="ECO:0000259" key="2">
    <source>
        <dbReference type="PROSITE" id="PS50006"/>
    </source>
</evidence>
<feature type="compositionally biased region" description="Basic and acidic residues" evidence="1">
    <location>
        <begin position="528"/>
        <end position="541"/>
    </location>
</feature>
<feature type="compositionally biased region" description="Basic and acidic residues" evidence="1">
    <location>
        <begin position="483"/>
        <end position="492"/>
    </location>
</feature>
<feature type="domain" description="FHA" evidence="2">
    <location>
        <begin position="59"/>
        <end position="119"/>
    </location>
</feature>
<dbReference type="PANTHER" id="PTHR15715:SF48">
    <property type="entry name" value="FHA DOMAIN-CONTAINING PROTEIN"/>
    <property type="match status" value="1"/>
</dbReference>
<dbReference type="InterPro" id="IPR008984">
    <property type="entry name" value="SMAD_FHA_dom_sf"/>
</dbReference>
<dbReference type="InterPro" id="IPR051176">
    <property type="entry name" value="Cent_Immune-Sig_Mod"/>
</dbReference>
<name>A0A2K0UJN8_TRIHA</name>
<feature type="region of interest" description="Disordered" evidence="1">
    <location>
        <begin position="473"/>
        <end position="595"/>
    </location>
</feature>
<proteinExistence type="predicted"/>
<reference evidence="3 4" key="1">
    <citation type="submission" date="2017-02" db="EMBL/GenBank/DDBJ databases">
        <title>Genomes of Trichoderma spp. with biocontrol activity.</title>
        <authorList>
            <person name="Gardiner D."/>
            <person name="Kazan K."/>
            <person name="Vos C."/>
            <person name="Harvey P."/>
        </authorList>
    </citation>
    <scope>NUCLEOTIDE SEQUENCE [LARGE SCALE GENOMIC DNA]</scope>
    <source>
        <strain evidence="3 4">Tr1</strain>
    </source>
</reference>
<dbReference type="PROSITE" id="PS50006">
    <property type="entry name" value="FHA_DOMAIN"/>
    <property type="match status" value="1"/>
</dbReference>
<comment type="caution">
    <text evidence="3">The sequence shown here is derived from an EMBL/GenBank/DDBJ whole genome shotgun (WGS) entry which is preliminary data.</text>
</comment>
<dbReference type="AlphaFoldDB" id="A0A2K0UJN8"/>
<feature type="region of interest" description="Disordered" evidence="1">
    <location>
        <begin position="245"/>
        <end position="271"/>
    </location>
</feature>
<dbReference type="SUPFAM" id="SSF49879">
    <property type="entry name" value="SMAD/FHA domain"/>
    <property type="match status" value="1"/>
</dbReference>
<sequence>MASPCLRDQGELPSEMRRSARDSPKLISCAVLVTLTAVNPPPDFSFPTRRLLLESDQSVALGRMSKKNTTYAATGKNGWIDSAVMSRSHASLFFDKQHKAVFIRDVGSLHGTFYNDTRLKPHQIQAVKDGDQIRFGIAVDRGSDICAPCTMEVGVQFGPENSFQGPTVFRVPDETDEEESAEEDYGDSTIRHGLQVLRDNNIRPAKNCITREEIIAIDLSDHEMGSPAPEDQTASTRSIQDLMADRAVSEKSHSRMPSPPGTIDIPDDISDDDAVFYEDEYEGEYMSESDDDSHGQSSLDDTHLDHALHHDLLDSDQHVPHIEATEIHEAEIFDRFESHCLPPIMNFSMPNASSVPNQPLPGVQLPSLFDTFRSQEISTGQINTTYHHTNETDTPNQSFVSVHTAPEQVEPRFWPEDVAQSRATESSILLDSGAEFLKSPLKEHLEVHIRSEEDTLDFDESSAYQFEVTKAALQQQRQQKQPVHQEEVHQEEPSQQDEQVQNQQQQPQPQPQAELTSVSADVDQPMESPEKAVRNKRKAMEISEMTAEEIPFAELTPELTQIQDSSPPSAKPRSVDDSAMDISPVDVHSGAEEPQVKRLRKAAEIFGYAALGGVAVMSALIATAPTL</sequence>
<accession>A0A2K0UJN8</accession>
<feature type="compositionally biased region" description="Low complexity" evidence="1">
    <location>
        <begin position="496"/>
        <end position="507"/>
    </location>
</feature>
<dbReference type="SMART" id="SM00240">
    <property type="entry name" value="FHA"/>
    <property type="match status" value="1"/>
</dbReference>
<evidence type="ECO:0000256" key="1">
    <source>
        <dbReference type="SAM" id="MobiDB-lite"/>
    </source>
</evidence>
<gene>
    <name evidence="3" type="ORF">THARTR1_02161</name>
</gene>
<evidence type="ECO:0000313" key="3">
    <source>
        <dbReference type="EMBL" id="PNP58003.1"/>
    </source>
</evidence>
<dbReference type="Proteomes" id="UP000236290">
    <property type="component" value="Unassembled WGS sequence"/>
</dbReference>
<evidence type="ECO:0000313" key="4">
    <source>
        <dbReference type="Proteomes" id="UP000236290"/>
    </source>
</evidence>
<dbReference type="GO" id="GO:0005737">
    <property type="term" value="C:cytoplasm"/>
    <property type="evidence" value="ECO:0007669"/>
    <property type="project" value="TreeGrafter"/>
</dbReference>
<dbReference type="OrthoDB" id="4096268at2759"/>